<evidence type="ECO:0000256" key="1">
    <source>
        <dbReference type="ARBA" id="ARBA00010641"/>
    </source>
</evidence>
<keyword evidence="7" id="KW-1185">Reference proteome</keyword>
<dbReference type="SUPFAM" id="SSF88659">
    <property type="entry name" value="Sigma3 and sigma4 domains of RNA polymerase sigma factors"/>
    <property type="match status" value="1"/>
</dbReference>
<protein>
    <recommendedName>
        <fullName evidence="5">RNA polymerase sigma-70 region 4 domain-containing protein</fullName>
    </recommendedName>
</protein>
<keyword evidence="2" id="KW-0805">Transcription regulation</keyword>
<reference evidence="6 7" key="1">
    <citation type="submission" date="2021-06" db="EMBL/GenBank/DDBJ databases">
        <title>Genome-based taxonomic framework of Microbacterium strains isolated from marine environment, the description of four new species and reclassification of four preexisting species.</title>
        <authorList>
            <person name="Lee S.D."/>
            <person name="Kim S.-M."/>
            <person name="Byeon Y.-S."/>
            <person name="Yang H.L."/>
            <person name="Kim I.S."/>
        </authorList>
    </citation>
    <scope>NUCLEOTIDE SEQUENCE [LARGE SCALE GENOMIC DNA]</scope>
    <source>
        <strain evidence="6 7">SSW1-36</strain>
    </source>
</reference>
<keyword evidence="4" id="KW-0804">Transcription</keyword>
<dbReference type="PANTHER" id="PTHR43133">
    <property type="entry name" value="RNA POLYMERASE ECF-TYPE SIGMA FACTO"/>
    <property type="match status" value="1"/>
</dbReference>
<evidence type="ECO:0000256" key="2">
    <source>
        <dbReference type="ARBA" id="ARBA00023015"/>
    </source>
</evidence>
<dbReference type="PANTHER" id="PTHR43133:SF66">
    <property type="entry name" value="ECF RNA POLYMERASE SIGMA FACTOR SIGK"/>
    <property type="match status" value="1"/>
</dbReference>
<organism evidence="6 7">
    <name type="scientific">Microbacterium galbinum</name>
    <dbReference type="NCBI Taxonomy" id="2851646"/>
    <lineage>
        <taxon>Bacteria</taxon>
        <taxon>Bacillati</taxon>
        <taxon>Actinomycetota</taxon>
        <taxon>Actinomycetes</taxon>
        <taxon>Micrococcales</taxon>
        <taxon>Microbacteriaceae</taxon>
        <taxon>Microbacterium</taxon>
    </lineage>
</organism>
<dbReference type="InterPro" id="IPR013325">
    <property type="entry name" value="RNA_pol_sigma_r2"/>
</dbReference>
<evidence type="ECO:0000313" key="6">
    <source>
        <dbReference type="EMBL" id="UPL13902.1"/>
    </source>
</evidence>
<proteinExistence type="inferred from homology"/>
<comment type="similarity">
    <text evidence="1">Belongs to the sigma-70 factor family. ECF subfamily.</text>
</comment>
<dbReference type="RefSeq" id="WP_247957072.1">
    <property type="nucleotide sequence ID" value="NZ_CP078077.1"/>
</dbReference>
<dbReference type="InterPro" id="IPR039425">
    <property type="entry name" value="RNA_pol_sigma-70-like"/>
</dbReference>
<feature type="domain" description="RNA polymerase sigma-70 region 4" evidence="5">
    <location>
        <begin position="107"/>
        <end position="151"/>
    </location>
</feature>
<gene>
    <name evidence="6" type="ORF">KV396_05160</name>
</gene>
<dbReference type="Pfam" id="PF04545">
    <property type="entry name" value="Sigma70_r4"/>
    <property type="match status" value="1"/>
</dbReference>
<sequence>MDAAVVVEVPAGHDEALLRKLVEAAAGGDQEAIAQVYDLTCVPVLRLIRDVVDDPTVSDEALQSTYLEIWRRAHEGASTRGSVIGWISDIAYAESVARRAPGAWRPLPDEQRRCLALAHYFGLSQVEIASVTGTTLAIVRALTRAALTNIRGESGPERIADLAS</sequence>
<dbReference type="EMBL" id="CP078077">
    <property type="protein sequence ID" value="UPL13902.1"/>
    <property type="molecule type" value="Genomic_DNA"/>
</dbReference>
<evidence type="ECO:0000259" key="5">
    <source>
        <dbReference type="Pfam" id="PF04545"/>
    </source>
</evidence>
<name>A0ABY4IPC5_9MICO</name>
<evidence type="ECO:0000256" key="4">
    <source>
        <dbReference type="ARBA" id="ARBA00023163"/>
    </source>
</evidence>
<dbReference type="Gene3D" id="1.10.10.10">
    <property type="entry name" value="Winged helix-like DNA-binding domain superfamily/Winged helix DNA-binding domain"/>
    <property type="match status" value="1"/>
</dbReference>
<dbReference type="InterPro" id="IPR036388">
    <property type="entry name" value="WH-like_DNA-bd_sf"/>
</dbReference>
<dbReference type="InterPro" id="IPR007630">
    <property type="entry name" value="RNA_pol_sigma70_r4"/>
</dbReference>
<dbReference type="InterPro" id="IPR013324">
    <property type="entry name" value="RNA_pol_sigma_r3/r4-like"/>
</dbReference>
<keyword evidence="3" id="KW-0731">Sigma factor</keyword>
<evidence type="ECO:0000256" key="3">
    <source>
        <dbReference type="ARBA" id="ARBA00023082"/>
    </source>
</evidence>
<dbReference type="Gene3D" id="1.10.1740.10">
    <property type="match status" value="1"/>
</dbReference>
<evidence type="ECO:0000313" key="7">
    <source>
        <dbReference type="Proteomes" id="UP000831963"/>
    </source>
</evidence>
<dbReference type="SUPFAM" id="SSF88946">
    <property type="entry name" value="Sigma2 domain of RNA polymerase sigma factors"/>
    <property type="match status" value="1"/>
</dbReference>
<dbReference type="Proteomes" id="UP000831963">
    <property type="component" value="Chromosome"/>
</dbReference>
<accession>A0ABY4IPC5</accession>